<comment type="caution">
    <text evidence="3">The sequence shown here is derived from an EMBL/GenBank/DDBJ whole genome shotgun (WGS) entry which is preliminary data.</text>
</comment>
<feature type="signal peptide" evidence="1">
    <location>
        <begin position="1"/>
        <end position="21"/>
    </location>
</feature>
<name>A0ABD3WD07_SINWO</name>
<evidence type="ECO:0000259" key="2">
    <source>
        <dbReference type="PROSITE" id="PS50041"/>
    </source>
</evidence>
<dbReference type="Proteomes" id="UP001634394">
    <property type="component" value="Unassembled WGS sequence"/>
</dbReference>
<dbReference type="EMBL" id="JBJQND010000007">
    <property type="protein sequence ID" value="KAL3871271.1"/>
    <property type="molecule type" value="Genomic_DNA"/>
</dbReference>
<organism evidence="3 4">
    <name type="scientific">Sinanodonta woodiana</name>
    <name type="common">Chinese pond mussel</name>
    <name type="synonym">Anodonta woodiana</name>
    <dbReference type="NCBI Taxonomy" id="1069815"/>
    <lineage>
        <taxon>Eukaryota</taxon>
        <taxon>Metazoa</taxon>
        <taxon>Spiralia</taxon>
        <taxon>Lophotrochozoa</taxon>
        <taxon>Mollusca</taxon>
        <taxon>Bivalvia</taxon>
        <taxon>Autobranchia</taxon>
        <taxon>Heteroconchia</taxon>
        <taxon>Palaeoheterodonta</taxon>
        <taxon>Unionida</taxon>
        <taxon>Unionoidea</taxon>
        <taxon>Unionidae</taxon>
        <taxon>Unioninae</taxon>
        <taxon>Sinanodonta</taxon>
    </lineage>
</organism>
<dbReference type="CDD" id="cd00037">
    <property type="entry name" value="CLECT"/>
    <property type="match status" value="1"/>
</dbReference>
<dbReference type="PROSITE" id="PS50041">
    <property type="entry name" value="C_TYPE_LECTIN_2"/>
    <property type="match status" value="1"/>
</dbReference>
<accession>A0ABD3WD07</accession>
<dbReference type="SMART" id="SM00034">
    <property type="entry name" value="CLECT"/>
    <property type="match status" value="1"/>
</dbReference>
<proteinExistence type="predicted"/>
<dbReference type="InterPro" id="IPR050111">
    <property type="entry name" value="C-type_lectin/snaclec_domain"/>
</dbReference>
<keyword evidence="4" id="KW-1185">Reference proteome</keyword>
<gene>
    <name evidence="3" type="ORF">ACJMK2_039278</name>
</gene>
<dbReference type="Gene3D" id="3.10.100.10">
    <property type="entry name" value="Mannose-Binding Protein A, subunit A"/>
    <property type="match status" value="1"/>
</dbReference>
<feature type="domain" description="C-type lectin" evidence="2">
    <location>
        <begin position="225"/>
        <end position="353"/>
    </location>
</feature>
<reference evidence="3 4" key="1">
    <citation type="submission" date="2024-11" db="EMBL/GenBank/DDBJ databases">
        <title>Chromosome-level genome assembly of the freshwater bivalve Anodonta woodiana.</title>
        <authorList>
            <person name="Chen X."/>
        </authorList>
    </citation>
    <scope>NUCLEOTIDE SEQUENCE [LARGE SCALE GENOMIC DNA]</scope>
    <source>
        <strain evidence="3">MN2024</strain>
        <tissue evidence="3">Gills</tissue>
    </source>
</reference>
<dbReference type="AlphaFoldDB" id="A0ABD3WD07"/>
<protein>
    <recommendedName>
        <fullName evidence="2">C-type lectin domain-containing protein</fullName>
    </recommendedName>
</protein>
<dbReference type="InterPro" id="IPR001304">
    <property type="entry name" value="C-type_lectin-like"/>
</dbReference>
<dbReference type="SUPFAM" id="SSF56436">
    <property type="entry name" value="C-type lectin-like"/>
    <property type="match status" value="1"/>
</dbReference>
<dbReference type="InterPro" id="IPR016187">
    <property type="entry name" value="CTDL_fold"/>
</dbReference>
<dbReference type="Pfam" id="PF00059">
    <property type="entry name" value="Lectin_C"/>
    <property type="match status" value="1"/>
</dbReference>
<sequence>MRYFLPMIAFVCLSFFEIGHLIENNVQMQVYRIMAELLELKGDFAELQKDIANAGRCWNQDCLEIQKLIGNGNTTICHCLRRNGAGPQHELSTPNANEKYGLSLSSDEVLKKLEMILKGLAKEKATRINFVKENEAMEDTFRQNLSYVATQLEIVRNNIDNKISETNAKAATLGIKLEDNVNKIEQKFNETISKLNQIWEDLDEHVEKWYRDHEAAQCGDGWRKFNESCYTFIQMNMSWFAAEQYCQLFGSHLIRIDDHSEFQFIHGVLSELHKKRLREGAKTSSYYWTAGNDIMKEGHWVWTPLNVPILYSAWDDLEPNNIQGNEHCAELVSYRHFKMNDNNCQQNCFFVCEINRKHG</sequence>
<keyword evidence="1" id="KW-0732">Signal</keyword>
<feature type="chain" id="PRO_5044891372" description="C-type lectin domain-containing protein" evidence="1">
    <location>
        <begin position="22"/>
        <end position="359"/>
    </location>
</feature>
<dbReference type="InterPro" id="IPR016186">
    <property type="entry name" value="C-type_lectin-like/link_sf"/>
</dbReference>
<dbReference type="PANTHER" id="PTHR22803">
    <property type="entry name" value="MANNOSE, PHOSPHOLIPASE, LECTIN RECEPTOR RELATED"/>
    <property type="match status" value="1"/>
</dbReference>
<evidence type="ECO:0000313" key="4">
    <source>
        <dbReference type="Proteomes" id="UP001634394"/>
    </source>
</evidence>
<evidence type="ECO:0000256" key="1">
    <source>
        <dbReference type="SAM" id="SignalP"/>
    </source>
</evidence>
<evidence type="ECO:0000313" key="3">
    <source>
        <dbReference type="EMBL" id="KAL3871271.1"/>
    </source>
</evidence>